<sequence length="82" mass="9000">MVIESNNKGYVTAGHLDPTRKDLMKTNLGRLGFNRPAPPPPTGRKPGRQTNPALPRSPPPRPIRSTPPQRVPTTPPPPPYSY</sequence>
<dbReference type="EMBL" id="MVGT01003956">
    <property type="protein sequence ID" value="OVA02423.1"/>
    <property type="molecule type" value="Genomic_DNA"/>
</dbReference>
<dbReference type="Proteomes" id="UP000195402">
    <property type="component" value="Unassembled WGS sequence"/>
</dbReference>
<feature type="region of interest" description="Disordered" evidence="1">
    <location>
        <begin position="1"/>
        <end position="82"/>
    </location>
</feature>
<feature type="compositionally biased region" description="Pro residues" evidence="1">
    <location>
        <begin position="69"/>
        <end position="82"/>
    </location>
</feature>
<comment type="caution">
    <text evidence="2">The sequence shown here is derived from an EMBL/GenBank/DDBJ whole genome shotgun (WGS) entry which is preliminary data.</text>
</comment>
<evidence type="ECO:0000256" key="1">
    <source>
        <dbReference type="SAM" id="MobiDB-lite"/>
    </source>
</evidence>
<evidence type="ECO:0000313" key="2">
    <source>
        <dbReference type="EMBL" id="OVA02423.1"/>
    </source>
</evidence>
<dbReference type="InParanoid" id="A0A200PW22"/>
<gene>
    <name evidence="2" type="ORF">BVC80_9099g235</name>
</gene>
<evidence type="ECO:0000313" key="3">
    <source>
        <dbReference type="Proteomes" id="UP000195402"/>
    </source>
</evidence>
<accession>A0A200PW22</accession>
<proteinExistence type="predicted"/>
<name>A0A200PW22_MACCD</name>
<keyword evidence="3" id="KW-1185">Reference proteome</keyword>
<dbReference type="AlphaFoldDB" id="A0A200PW22"/>
<protein>
    <submittedName>
        <fullName evidence="2">Uncharacterized protein</fullName>
    </submittedName>
</protein>
<reference evidence="2 3" key="1">
    <citation type="journal article" date="2017" name="Mol. Plant">
        <title>The Genome of Medicinal Plant Macleaya cordata Provides New Insights into Benzylisoquinoline Alkaloids Metabolism.</title>
        <authorList>
            <person name="Liu X."/>
            <person name="Liu Y."/>
            <person name="Huang P."/>
            <person name="Ma Y."/>
            <person name="Qing Z."/>
            <person name="Tang Q."/>
            <person name="Cao H."/>
            <person name="Cheng P."/>
            <person name="Zheng Y."/>
            <person name="Yuan Z."/>
            <person name="Zhou Y."/>
            <person name="Liu J."/>
            <person name="Tang Z."/>
            <person name="Zhuo Y."/>
            <person name="Zhang Y."/>
            <person name="Yu L."/>
            <person name="Huang J."/>
            <person name="Yang P."/>
            <person name="Peng Q."/>
            <person name="Zhang J."/>
            <person name="Jiang W."/>
            <person name="Zhang Z."/>
            <person name="Lin K."/>
            <person name="Ro D.K."/>
            <person name="Chen X."/>
            <person name="Xiong X."/>
            <person name="Shang Y."/>
            <person name="Huang S."/>
            <person name="Zeng J."/>
        </authorList>
    </citation>
    <scope>NUCLEOTIDE SEQUENCE [LARGE SCALE GENOMIC DNA]</scope>
    <source>
        <strain evidence="3">cv. BLH2017</strain>
        <tissue evidence="2">Root</tissue>
    </source>
</reference>
<organism evidence="2 3">
    <name type="scientific">Macleaya cordata</name>
    <name type="common">Five-seeded plume-poppy</name>
    <name type="synonym">Bocconia cordata</name>
    <dbReference type="NCBI Taxonomy" id="56857"/>
    <lineage>
        <taxon>Eukaryota</taxon>
        <taxon>Viridiplantae</taxon>
        <taxon>Streptophyta</taxon>
        <taxon>Embryophyta</taxon>
        <taxon>Tracheophyta</taxon>
        <taxon>Spermatophyta</taxon>
        <taxon>Magnoliopsida</taxon>
        <taxon>Ranunculales</taxon>
        <taxon>Papaveraceae</taxon>
        <taxon>Papaveroideae</taxon>
        <taxon>Macleaya</taxon>
    </lineage>
</organism>